<keyword evidence="10" id="KW-0677">Repeat</keyword>
<evidence type="ECO:0000313" key="19">
    <source>
        <dbReference type="Proteomes" id="UP000193719"/>
    </source>
</evidence>
<dbReference type="GO" id="GO:0008270">
    <property type="term" value="F:zinc ion binding"/>
    <property type="evidence" value="ECO:0007669"/>
    <property type="project" value="UniProtKB-KW"/>
</dbReference>
<dbReference type="CDD" id="cd16491">
    <property type="entry name" value="RING-CH-C4HC3_LTN1"/>
    <property type="match status" value="1"/>
</dbReference>
<dbReference type="InterPro" id="IPR013083">
    <property type="entry name" value="Znf_RING/FYVE/PHD"/>
</dbReference>
<dbReference type="InterPro" id="IPR054478">
    <property type="entry name" value="LTN1_UBC"/>
</dbReference>
<dbReference type="GO" id="GO:1990112">
    <property type="term" value="C:RQC complex"/>
    <property type="evidence" value="ECO:0007669"/>
    <property type="project" value="UniProtKB-UniRule"/>
</dbReference>
<evidence type="ECO:0000256" key="6">
    <source>
        <dbReference type="ARBA" id="ARBA00017157"/>
    </source>
</evidence>
<keyword evidence="9 16" id="KW-0479">Metal-binding</keyword>
<feature type="domain" description="RING-type" evidence="17">
    <location>
        <begin position="1701"/>
        <end position="1748"/>
    </location>
</feature>
<dbReference type="GO" id="GO:0043023">
    <property type="term" value="F:ribosomal large subunit binding"/>
    <property type="evidence" value="ECO:0007669"/>
    <property type="project" value="TreeGrafter"/>
</dbReference>
<name>A0A1Y1V8Z3_9FUNG</name>
<evidence type="ECO:0000313" key="18">
    <source>
        <dbReference type="EMBL" id="ORX49998.1"/>
    </source>
</evidence>
<keyword evidence="19" id="KW-1185">Reference proteome</keyword>
<evidence type="ECO:0000256" key="3">
    <source>
        <dbReference type="ARBA" id="ARBA00004906"/>
    </source>
</evidence>
<dbReference type="GO" id="GO:0072344">
    <property type="term" value="P:rescue of stalled ribosome"/>
    <property type="evidence" value="ECO:0007669"/>
    <property type="project" value="UniProtKB-UniRule"/>
</dbReference>
<dbReference type="GO" id="GO:0005829">
    <property type="term" value="C:cytosol"/>
    <property type="evidence" value="ECO:0007669"/>
    <property type="project" value="UniProtKB-SubCell"/>
</dbReference>
<evidence type="ECO:0000256" key="12">
    <source>
        <dbReference type="ARBA" id="ARBA00022786"/>
    </source>
</evidence>
<dbReference type="PROSITE" id="PS50089">
    <property type="entry name" value="ZF_RING_2"/>
    <property type="match status" value="1"/>
</dbReference>
<dbReference type="InterPro" id="IPR039804">
    <property type="entry name" value="RING-CH-C4HC3_LTN1"/>
</dbReference>
<comment type="function">
    <text evidence="14">E3 ubiquitin-protein ligase component of the ribosome quality control complex (RQC), a ribosome-associated complex that mediates ubiquitination and extraction of incompletely synthesized nascent chains for proteasomal degradation. Mediates ubiquitination of proteins derived from mRNAs lacking stop codons (non-stop proteins) and other translation arrest products induced by poly-lysine sequences and tandem rare codons. Ubiquitination leads to CDC48 recruitment for extraction and degradation of the incomplete translation product. May indirectly play a role in chromatin function and transcription.</text>
</comment>
<evidence type="ECO:0000256" key="14">
    <source>
        <dbReference type="ARBA" id="ARBA00055150"/>
    </source>
</evidence>
<dbReference type="Pfam" id="PF22999">
    <property type="entry name" value="LTN1_E3_ligase_6th"/>
    <property type="match status" value="1"/>
</dbReference>
<evidence type="ECO:0000256" key="15">
    <source>
        <dbReference type="PROSITE-ProRule" id="PRU00175"/>
    </source>
</evidence>
<evidence type="ECO:0000256" key="4">
    <source>
        <dbReference type="ARBA" id="ARBA00007997"/>
    </source>
</evidence>
<evidence type="ECO:0000256" key="2">
    <source>
        <dbReference type="ARBA" id="ARBA00004514"/>
    </source>
</evidence>
<dbReference type="Proteomes" id="UP000193719">
    <property type="component" value="Unassembled WGS sequence"/>
</dbReference>
<dbReference type="OrthoDB" id="6108at2759"/>
<comment type="catalytic activity">
    <reaction evidence="1 16">
        <text>S-ubiquitinyl-[E2 ubiquitin-conjugating enzyme]-L-cysteine + [acceptor protein]-L-lysine = [E2 ubiquitin-conjugating enzyme]-L-cysteine + N(6)-ubiquitinyl-[acceptor protein]-L-lysine.</text>
        <dbReference type="EC" id="2.3.2.27"/>
    </reaction>
</comment>
<dbReference type="PANTHER" id="PTHR12389:SF0">
    <property type="entry name" value="E3 UBIQUITIN-PROTEIN LIGASE LISTERIN"/>
    <property type="match status" value="1"/>
</dbReference>
<dbReference type="UniPathway" id="UPA00143"/>
<evidence type="ECO:0000256" key="13">
    <source>
        <dbReference type="ARBA" id="ARBA00022833"/>
    </source>
</evidence>
<proteinExistence type="inferred from homology"/>
<dbReference type="GO" id="GO:0016567">
    <property type="term" value="P:protein ubiquitination"/>
    <property type="evidence" value="ECO:0007669"/>
    <property type="project" value="UniProtKB-UniPathway"/>
</dbReference>
<evidence type="ECO:0000256" key="10">
    <source>
        <dbReference type="ARBA" id="ARBA00022737"/>
    </source>
</evidence>
<keyword evidence="12 16" id="KW-0833">Ubl conjugation pathway</keyword>
<dbReference type="PANTHER" id="PTHR12389">
    <property type="entry name" value="ZINC FINGER PROTEIN 294"/>
    <property type="match status" value="1"/>
</dbReference>
<evidence type="ECO:0000256" key="16">
    <source>
        <dbReference type="RuleBase" id="RU367090"/>
    </source>
</evidence>
<comment type="subcellular location">
    <subcellularLocation>
        <location evidence="2">Cytoplasm</location>
        <location evidence="2">Cytosol</location>
    </subcellularLocation>
</comment>
<evidence type="ECO:0000256" key="8">
    <source>
        <dbReference type="ARBA" id="ARBA00022679"/>
    </source>
</evidence>
<comment type="subunit">
    <text evidence="16">Component of the ribosome quality control complex (RQC).</text>
</comment>
<dbReference type="Gene3D" id="3.30.40.10">
    <property type="entry name" value="Zinc/RING finger domain, C3HC4 (zinc finger)"/>
    <property type="match status" value="1"/>
</dbReference>
<comment type="caution">
    <text evidence="18">The sequence shown here is derived from an EMBL/GenBank/DDBJ whole genome shotgun (WGS) entry which is preliminary data.</text>
</comment>
<dbReference type="InterPro" id="IPR016024">
    <property type="entry name" value="ARM-type_fold"/>
</dbReference>
<dbReference type="EC" id="2.3.2.27" evidence="5 16"/>
<keyword evidence="11 15" id="KW-0863">Zinc-finger</keyword>
<dbReference type="InterPro" id="IPR054476">
    <property type="entry name" value="Ltn1_N"/>
</dbReference>
<keyword evidence="7" id="KW-0963">Cytoplasm</keyword>
<dbReference type="GO" id="GO:0061630">
    <property type="term" value="F:ubiquitin protein ligase activity"/>
    <property type="evidence" value="ECO:0007669"/>
    <property type="project" value="UniProtKB-UniRule"/>
</dbReference>
<reference evidence="18 19" key="1">
    <citation type="submission" date="2016-08" db="EMBL/GenBank/DDBJ databases">
        <title>Genomes of anaerobic fungi encode conserved fungal cellulosomes for biomass hydrolysis.</title>
        <authorList>
            <consortium name="DOE Joint Genome Institute"/>
            <person name="Haitjema C.H."/>
            <person name="Gilmore S.P."/>
            <person name="Henske J.K."/>
            <person name="Solomon K.V."/>
            <person name="De Groot R."/>
            <person name="Kuo A."/>
            <person name="Mondo S.J."/>
            <person name="Salamov A.A."/>
            <person name="Labutti K."/>
            <person name="Zhao Z."/>
            <person name="Chiniquy J."/>
            <person name="Barry K."/>
            <person name="Brewer H.M."/>
            <person name="Purvine S.O."/>
            <person name="Wright A.T."/>
            <person name="Boxma B."/>
            <person name="Van Alen T."/>
            <person name="Hackstein J.H."/>
            <person name="Baker S.E."/>
            <person name="Grigoriev I.V."/>
            <person name="O'Malley M.A."/>
        </authorList>
    </citation>
    <scope>NUCLEOTIDE SEQUENCE [LARGE SCALE GENOMIC DNA]</scope>
    <source>
        <strain evidence="19">finn</strain>
    </source>
</reference>
<evidence type="ECO:0000259" key="17">
    <source>
        <dbReference type="PROSITE" id="PS50089"/>
    </source>
</evidence>
<dbReference type="SUPFAM" id="SSF48371">
    <property type="entry name" value="ARM repeat"/>
    <property type="match status" value="1"/>
</dbReference>
<accession>A0A1Y1V8Z3</accession>
<dbReference type="Pfam" id="PF23009">
    <property type="entry name" value="UBC_like"/>
    <property type="match status" value="1"/>
</dbReference>
<gene>
    <name evidence="18" type="ORF">BCR36DRAFT_583608</name>
</gene>
<evidence type="ECO:0000256" key="7">
    <source>
        <dbReference type="ARBA" id="ARBA00022490"/>
    </source>
</evidence>
<dbReference type="SUPFAM" id="SSF57850">
    <property type="entry name" value="RING/U-box"/>
    <property type="match status" value="1"/>
</dbReference>
<keyword evidence="13 16" id="KW-0862">Zinc</keyword>
<organism evidence="18 19">
    <name type="scientific">Piromyces finnis</name>
    <dbReference type="NCBI Taxonomy" id="1754191"/>
    <lineage>
        <taxon>Eukaryota</taxon>
        <taxon>Fungi</taxon>
        <taxon>Fungi incertae sedis</taxon>
        <taxon>Chytridiomycota</taxon>
        <taxon>Chytridiomycota incertae sedis</taxon>
        <taxon>Neocallimastigomycetes</taxon>
        <taxon>Neocallimastigales</taxon>
        <taxon>Neocallimastigaceae</taxon>
        <taxon>Piromyces</taxon>
    </lineage>
</organism>
<reference evidence="18 19" key="2">
    <citation type="submission" date="2016-08" db="EMBL/GenBank/DDBJ databases">
        <title>Pervasive Adenine N6-methylation of Active Genes in Fungi.</title>
        <authorList>
            <consortium name="DOE Joint Genome Institute"/>
            <person name="Mondo S.J."/>
            <person name="Dannebaum R.O."/>
            <person name="Kuo R.C."/>
            <person name="Labutti K."/>
            <person name="Haridas S."/>
            <person name="Kuo A."/>
            <person name="Salamov A."/>
            <person name="Ahrendt S.R."/>
            <person name="Lipzen A."/>
            <person name="Sullivan W."/>
            <person name="Andreopoulos W.B."/>
            <person name="Clum A."/>
            <person name="Lindquist E."/>
            <person name="Daum C."/>
            <person name="Ramamoorthy G.K."/>
            <person name="Gryganskyi A."/>
            <person name="Culley D."/>
            <person name="Magnuson J.K."/>
            <person name="James T.Y."/>
            <person name="O'Malley M.A."/>
            <person name="Stajich J.E."/>
            <person name="Spatafora J.W."/>
            <person name="Visel A."/>
            <person name="Grigoriev I.V."/>
        </authorList>
    </citation>
    <scope>NUCLEOTIDE SEQUENCE [LARGE SCALE GENOMIC DNA]</scope>
    <source>
        <strain evidence="19">finn</strain>
    </source>
</reference>
<dbReference type="STRING" id="1754191.A0A1Y1V8Z3"/>
<dbReference type="FunFam" id="3.30.40.10:FF:000038">
    <property type="entry name" value="E3 ubiquitin-protein ligase listerin"/>
    <property type="match status" value="1"/>
</dbReference>
<protein>
    <recommendedName>
        <fullName evidence="6 16">E3 ubiquitin-protein ligase listerin</fullName>
        <ecNumber evidence="5 16">2.3.2.27</ecNumber>
    </recommendedName>
    <alternativeName>
        <fullName evidence="16">RING-type E3 ubiquitin transferase listerin</fullName>
    </alternativeName>
</protein>
<evidence type="ECO:0000256" key="5">
    <source>
        <dbReference type="ARBA" id="ARBA00012483"/>
    </source>
</evidence>
<evidence type="ECO:0000256" key="11">
    <source>
        <dbReference type="ARBA" id="ARBA00022771"/>
    </source>
</evidence>
<dbReference type="InterPro" id="IPR001841">
    <property type="entry name" value="Znf_RING"/>
</dbReference>
<dbReference type="Pfam" id="PF13639">
    <property type="entry name" value="zf-RING_2"/>
    <property type="match status" value="1"/>
</dbReference>
<sequence>MGKKDRVKGNFKSSSSSRAAELLGGANFSSLAANFSSFSFGNTLVDEFEGVNEDLKVMLKKLNKRDSTTKIRALEEICQYLNSQSNDTEIKSLLPGWPKLYSKISIDVDRRVRILIGNAHLIIVKTLKKKIAPHLKELIGPWICSTFDPCPDVCRVAKEAYNLAFPSKPLEALTFCQEDILNYISENLFEKTPEQLSDPRFYSKEEIMMKYSRFIVTSLYSLIYLLEKLPKLSIQKCQDQYDYIFSNKQLWNFATYDDIPIRKAVYNLIKSLCLYNPDVIQCQLAILSPIFPGKIFSEKDSSIYGDAWETLVLITKESPDSWIMASHKKPLINKFFNYLKTGSCLSIEIVYPCLITLLDNLPSLITEKENFYHEFFENFWKGYSNQRMRINNSKIFMNSYLECIFYVLAKSNNDELIKELIEHEFLDIVKYTIETFSNNELKGLFNSNELIDLVSTFISNMKISKKIDDSLFEFFNENYKNLLIDKLINVDESSISKENFISTCQVSSTLLIETYKKCSKHMKNSNRQTYSEEILSVLFEKMIHNMKLNDLLSGYSVFISNTVLVLPHLIESESIMGHLDKIFNDELLQIIGNSTLLLNNLYCLISEYLRVLSKNNEQEKLNNTWDNVISTILCQERNNYLSILSSLLEHVKMKNIKNDFSLQKLDQVIIDIINNNEFNNSKTASKLVSTCLSCYNTDLKFISDSTVDICIKKIVDEFNYFSSSNYYSLVDDKFSVSSLLSVIELLNILDDISKLKGSLIAHLPKNYCFDIISKILSFLSFSVNFSEYVESEEDENYSHDSIIELIHVFNQLSKTIWDNLKFDIKQGGGNASEVKELISFLMSYRNAIFKDISHHGSPTEFSNQVKEILSLTKDPEEKENIINKSIMSNQEYWKNLSKSYLVDDILLAVNKNQSKLTTFANTNIDNNEESVLYDIYGLSYYARLAIFTLNLIKEIGIPVFFKKNNDGVRSRLWIINELILVQNILNNSNLLKKTTNSIISSESLQADSFQYDISGIIDSLTSKEKIQMTDNEEDDEETVDRKSEIEEEEYDEEMADIYWDTIINLINFDEDIEVEDHDVIITLIANAFNIIKKTGYPYSSVFNTLLEYALKRYEISEEHAEILLTEVVEPIIFINDEIGIFVALPLLSMLRSYLDDTKAFTMFKRRLVDKITDYQYSDIINSNNSGVYNDVLKSFIYLNACSSNIKDLLDEDLDDEEYMFLPQQQTMFLIKTIMGWFEGEGCFNALDEKINAELCQLLNVLLLSLCEVSGNHWNFIIELCIFNLKNADWNSSTGKVLIYNTVNIILSIQVLSEGERSIDALLESFEEYESEIYELLLSLLILLCSKSESIANIMPSIPLSLIQSSLAKACSYIPEEILFEQTCFNELCSVLNTLNSDVQVIACTLLLRITKNVIQTQSLKIETKGPDGNEAIPDSLLSIASRTPKIIDREFKFVDNDANSHKILGYLLSWMIILEYFNDATFELKSIYTTQFRQQNNLLNNFMVLICNILSIGKNDDQAFDISNWDVDEFDVETFEPNEISICVLSTHLYWKALKNISSLVRTWWNEIKNRQLSIAFEQYTKKYITPLLVANEMNSVIDSDRSQYENLVIKANKSRNEIIAQYVIPSEESYLDIIIRIPPDYPLKQVHIDGGQKTGVQESRWRSWLLSSSAVMVAQNGNIMDSILVFYNNVKLHFEGVEECTICYSIIGVIDRQLPNKRCRTCKNKFHAACLHKWFQTSNQATCPLCRSQF</sequence>
<dbReference type="InterPro" id="IPR054477">
    <property type="entry name" value="LTN1_E3_ligase_6th"/>
</dbReference>
<dbReference type="EMBL" id="MCFH01000022">
    <property type="protein sequence ID" value="ORX49998.1"/>
    <property type="molecule type" value="Genomic_DNA"/>
</dbReference>
<evidence type="ECO:0000256" key="9">
    <source>
        <dbReference type="ARBA" id="ARBA00022723"/>
    </source>
</evidence>
<comment type="similarity">
    <text evidence="4 16">Belongs to the LTN1 family.</text>
</comment>
<dbReference type="InterPro" id="IPR039795">
    <property type="entry name" value="LTN1/Rkr1"/>
</dbReference>
<keyword evidence="8 16" id="KW-0808">Transferase</keyword>
<comment type="pathway">
    <text evidence="3 16">Protein modification; protein ubiquitination.</text>
</comment>
<dbReference type="Pfam" id="PF22958">
    <property type="entry name" value="Ltn1_1st"/>
    <property type="match status" value="1"/>
</dbReference>
<dbReference type="GO" id="GO:1990116">
    <property type="term" value="P:ribosome-associated ubiquitin-dependent protein catabolic process"/>
    <property type="evidence" value="ECO:0007669"/>
    <property type="project" value="UniProtKB-UniRule"/>
</dbReference>
<comment type="function">
    <text evidence="16">E3 ubiquitin-protein ligase. Component of the ribosome quality control complex (RQC), a ribosome-associated complex that mediates ubiquitination and extraction of incompletely synthesized nascent chains for proteasomal degradation.</text>
</comment>
<evidence type="ECO:0000256" key="1">
    <source>
        <dbReference type="ARBA" id="ARBA00000900"/>
    </source>
</evidence>